<evidence type="ECO:0000313" key="2">
    <source>
        <dbReference type="EMBL" id="MFC4128378.1"/>
    </source>
</evidence>
<feature type="transmembrane region" description="Helical" evidence="1">
    <location>
        <begin position="62"/>
        <end position="83"/>
    </location>
</feature>
<evidence type="ECO:0008006" key="4">
    <source>
        <dbReference type="Google" id="ProtNLM"/>
    </source>
</evidence>
<keyword evidence="1" id="KW-0812">Transmembrane</keyword>
<gene>
    <name evidence="2" type="ORF">ACFOW8_25965</name>
</gene>
<evidence type="ECO:0000256" key="1">
    <source>
        <dbReference type="SAM" id="Phobius"/>
    </source>
</evidence>
<dbReference type="Proteomes" id="UP001595767">
    <property type="component" value="Unassembled WGS sequence"/>
</dbReference>
<accession>A0ABV8LD01</accession>
<reference evidence="3" key="1">
    <citation type="journal article" date="2019" name="Int. J. Syst. Evol. Microbiol.">
        <title>The Global Catalogue of Microorganisms (GCM) 10K type strain sequencing project: providing services to taxonomists for standard genome sequencing and annotation.</title>
        <authorList>
            <consortium name="The Broad Institute Genomics Platform"/>
            <consortium name="The Broad Institute Genome Sequencing Center for Infectious Disease"/>
            <person name="Wu L."/>
            <person name="Ma J."/>
        </authorList>
    </citation>
    <scope>NUCLEOTIDE SEQUENCE [LARGE SCALE GENOMIC DNA]</scope>
    <source>
        <strain evidence="3">CGMCC 4.7204</strain>
    </source>
</reference>
<keyword evidence="3" id="KW-1185">Reference proteome</keyword>
<sequence length="102" mass="10703">MDASSVPHAHVHKFPDTERTFRSHAGESILDSLNWPGLFLIGVGIVFLAATLTAAGSGFAGWAVLAGVICGLCLLSGVTIVLAEHRRIKVHEGLHLTDPGGH</sequence>
<proteinExistence type="predicted"/>
<dbReference type="RefSeq" id="WP_378554132.1">
    <property type="nucleotide sequence ID" value="NZ_JBHSBA010000015.1"/>
</dbReference>
<dbReference type="EMBL" id="JBHSBA010000015">
    <property type="protein sequence ID" value="MFC4128378.1"/>
    <property type="molecule type" value="Genomic_DNA"/>
</dbReference>
<organism evidence="2 3">
    <name type="scientific">Nocardia rhizosphaerae</name>
    <dbReference type="NCBI Taxonomy" id="1691571"/>
    <lineage>
        <taxon>Bacteria</taxon>
        <taxon>Bacillati</taxon>
        <taxon>Actinomycetota</taxon>
        <taxon>Actinomycetes</taxon>
        <taxon>Mycobacteriales</taxon>
        <taxon>Nocardiaceae</taxon>
        <taxon>Nocardia</taxon>
    </lineage>
</organism>
<name>A0ABV8LD01_9NOCA</name>
<feature type="transmembrane region" description="Helical" evidence="1">
    <location>
        <begin position="37"/>
        <end position="56"/>
    </location>
</feature>
<evidence type="ECO:0000313" key="3">
    <source>
        <dbReference type="Proteomes" id="UP001595767"/>
    </source>
</evidence>
<keyword evidence="1" id="KW-0472">Membrane</keyword>
<keyword evidence="1" id="KW-1133">Transmembrane helix</keyword>
<comment type="caution">
    <text evidence="2">The sequence shown here is derived from an EMBL/GenBank/DDBJ whole genome shotgun (WGS) entry which is preliminary data.</text>
</comment>
<protein>
    <recommendedName>
        <fullName evidence="4">UsfY protein</fullName>
    </recommendedName>
</protein>